<dbReference type="EMBL" id="JH921433">
    <property type="protein sequence ID" value="EKD18271.1"/>
    <property type="molecule type" value="Genomic_DNA"/>
</dbReference>
<reference evidence="1 2" key="1">
    <citation type="journal article" date="2012" name="BMC Genomics">
        <title>Sequencing the genome of Marssonina brunnea reveals fungus-poplar co-evolution.</title>
        <authorList>
            <person name="Zhu S."/>
            <person name="Cao Y.-Z."/>
            <person name="Jiang C."/>
            <person name="Tan B.-Y."/>
            <person name="Wang Z."/>
            <person name="Feng S."/>
            <person name="Zhang L."/>
            <person name="Su X.-H."/>
            <person name="Brejova B."/>
            <person name="Vinar T."/>
            <person name="Xu M."/>
            <person name="Wang M.-X."/>
            <person name="Zhang S.-G."/>
            <person name="Huang M.-R."/>
            <person name="Wu R."/>
            <person name="Zhou Y."/>
        </authorList>
    </citation>
    <scope>NUCLEOTIDE SEQUENCE [LARGE SCALE GENOMIC DNA]</scope>
    <source>
        <strain evidence="1 2">MB_m1</strain>
    </source>
</reference>
<name>K1WZ62_MARBU</name>
<evidence type="ECO:0000313" key="2">
    <source>
        <dbReference type="Proteomes" id="UP000006753"/>
    </source>
</evidence>
<accession>K1WZ62</accession>
<gene>
    <name evidence="1" type="ORF">MBM_03264</name>
</gene>
<organism evidence="1 2">
    <name type="scientific">Marssonina brunnea f. sp. multigermtubi (strain MB_m1)</name>
    <name type="common">Marssonina leaf spot fungus</name>
    <dbReference type="NCBI Taxonomy" id="1072389"/>
    <lineage>
        <taxon>Eukaryota</taxon>
        <taxon>Fungi</taxon>
        <taxon>Dikarya</taxon>
        <taxon>Ascomycota</taxon>
        <taxon>Pezizomycotina</taxon>
        <taxon>Leotiomycetes</taxon>
        <taxon>Helotiales</taxon>
        <taxon>Drepanopezizaceae</taxon>
        <taxon>Drepanopeziza</taxon>
    </lineage>
</organism>
<keyword evidence="2" id="KW-1185">Reference proteome</keyword>
<dbReference type="InParanoid" id="K1WZ62"/>
<protein>
    <submittedName>
        <fullName evidence="1">Uncharacterized protein</fullName>
    </submittedName>
</protein>
<dbReference type="HOGENOM" id="CLU_2776440_0_0_1"/>
<sequence>MFADGNINGEVKIVVPDDAEDESGSTTSPLGYGLWGYEPLVSFLQDKYLQPLLVNEKQREEARACWRHR</sequence>
<proteinExistence type="predicted"/>
<dbReference type="KEGG" id="mbe:MBM_03264"/>
<dbReference type="Proteomes" id="UP000006753">
    <property type="component" value="Unassembled WGS sequence"/>
</dbReference>
<dbReference type="AlphaFoldDB" id="K1WZ62"/>
<evidence type="ECO:0000313" key="1">
    <source>
        <dbReference type="EMBL" id="EKD18271.1"/>
    </source>
</evidence>